<evidence type="ECO:0000259" key="5">
    <source>
        <dbReference type="PROSITE" id="PS51513"/>
    </source>
</evidence>
<dbReference type="GO" id="GO:0034063">
    <property type="term" value="P:stress granule assembly"/>
    <property type="evidence" value="ECO:0007669"/>
    <property type="project" value="TreeGrafter"/>
</dbReference>
<feature type="compositionally biased region" description="Low complexity" evidence="3">
    <location>
        <begin position="171"/>
        <end position="183"/>
    </location>
</feature>
<evidence type="ECO:0000313" key="8">
    <source>
        <dbReference type="Proteomes" id="UP000221165"/>
    </source>
</evidence>
<feature type="compositionally biased region" description="Gly residues" evidence="3">
    <location>
        <begin position="527"/>
        <end position="538"/>
    </location>
</feature>
<feature type="compositionally biased region" description="Gly residues" evidence="3">
    <location>
        <begin position="221"/>
        <end position="236"/>
    </location>
</feature>
<dbReference type="InterPro" id="IPR010920">
    <property type="entry name" value="LSM_dom_sf"/>
</dbReference>
<dbReference type="PROSITE" id="PS51512">
    <property type="entry name" value="DFDF"/>
    <property type="match status" value="1"/>
</dbReference>
<dbReference type="InterPro" id="IPR025761">
    <property type="entry name" value="FFD_box"/>
</dbReference>
<dbReference type="SUPFAM" id="SSF50182">
    <property type="entry name" value="Sm-like ribonucleoproteins"/>
    <property type="match status" value="1"/>
</dbReference>
<feature type="compositionally biased region" description="Gly residues" evidence="3">
    <location>
        <begin position="496"/>
        <end position="510"/>
    </location>
</feature>
<feature type="short sequence motif" description="FFD box" evidence="1">
    <location>
        <begin position="444"/>
        <end position="460"/>
    </location>
</feature>
<dbReference type="VEuPathDB" id="ToxoDB:CSUI_010179"/>
<dbReference type="InterPro" id="IPR025762">
    <property type="entry name" value="DFDF"/>
</dbReference>
<comment type="caution">
    <text evidence="7">The sequence shown here is derived from an EMBL/GenBank/DDBJ whole genome shotgun (WGS) entry which is preliminary data.</text>
</comment>
<organism evidence="7 8">
    <name type="scientific">Cystoisospora suis</name>
    <dbReference type="NCBI Taxonomy" id="483139"/>
    <lineage>
        <taxon>Eukaryota</taxon>
        <taxon>Sar</taxon>
        <taxon>Alveolata</taxon>
        <taxon>Apicomplexa</taxon>
        <taxon>Conoidasida</taxon>
        <taxon>Coccidia</taxon>
        <taxon>Eucoccidiorida</taxon>
        <taxon>Eimeriorina</taxon>
        <taxon>Sarcocystidae</taxon>
        <taxon>Cystoisospora</taxon>
    </lineage>
</organism>
<dbReference type="GeneID" id="94433495"/>
<reference evidence="7 8" key="1">
    <citation type="journal article" date="2017" name="Int. J. Parasitol.">
        <title>The genome of the protozoan parasite Cystoisospora suis and a reverse vaccinology approach to identify vaccine candidates.</title>
        <authorList>
            <person name="Palmieri N."/>
            <person name="Shrestha A."/>
            <person name="Ruttkowski B."/>
            <person name="Beck T."/>
            <person name="Vogl C."/>
            <person name="Tomley F."/>
            <person name="Blake D.P."/>
            <person name="Joachim A."/>
        </authorList>
    </citation>
    <scope>NUCLEOTIDE SEQUENCE [LARGE SCALE GENOMIC DNA]</scope>
    <source>
        <strain evidence="7 8">Wien I</strain>
    </source>
</reference>
<feature type="region of interest" description="Disordered" evidence="3">
    <location>
        <begin position="1"/>
        <end position="24"/>
    </location>
</feature>
<dbReference type="GO" id="GO:0033962">
    <property type="term" value="P:P-body assembly"/>
    <property type="evidence" value="ECO:0007669"/>
    <property type="project" value="TreeGrafter"/>
</dbReference>
<dbReference type="SMART" id="SM01199">
    <property type="entry name" value="FDF"/>
    <property type="match status" value="1"/>
</dbReference>
<dbReference type="Pfam" id="PF12701">
    <property type="entry name" value="LSM14"/>
    <property type="match status" value="1"/>
</dbReference>
<evidence type="ECO:0000313" key="7">
    <source>
        <dbReference type="EMBL" id="PHJ16009.1"/>
    </source>
</evidence>
<dbReference type="InterPro" id="IPR025609">
    <property type="entry name" value="Lsm14-like_N"/>
</dbReference>
<dbReference type="PANTHER" id="PTHR13586">
    <property type="entry name" value="SCD6 PROTEIN-RELATED"/>
    <property type="match status" value="1"/>
</dbReference>
<evidence type="ECO:0000259" key="4">
    <source>
        <dbReference type="PROSITE" id="PS51512"/>
    </source>
</evidence>
<dbReference type="GO" id="GO:0000932">
    <property type="term" value="C:P-body"/>
    <property type="evidence" value="ECO:0007669"/>
    <property type="project" value="TreeGrafter"/>
</dbReference>
<dbReference type="InterPro" id="IPR019050">
    <property type="entry name" value="FDF_dom"/>
</dbReference>
<gene>
    <name evidence="7" type="ORF">CSUI_010179</name>
</gene>
<evidence type="ECO:0000256" key="2">
    <source>
        <dbReference type="PROSITE-ProRule" id="PRU00869"/>
    </source>
</evidence>
<dbReference type="PANTHER" id="PTHR13586:SF0">
    <property type="entry name" value="TRAILER HITCH, ISOFORM H"/>
    <property type="match status" value="1"/>
</dbReference>
<feature type="short sequence motif" description="TFG box" evidence="2">
    <location>
        <begin position="468"/>
        <end position="488"/>
    </location>
</feature>
<feature type="compositionally biased region" description="Polar residues" evidence="3">
    <location>
        <begin position="479"/>
        <end position="489"/>
    </location>
</feature>
<dbReference type="RefSeq" id="XP_067917741.1">
    <property type="nucleotide sequence ID" value="XM_068070284.1"/>
</dbReference>
<keyword evidence="8" id="KW-1185">Reference proteome</keyword>
<feature type="region of interest" description="Disordered" evidence="3">
    <location>
        <begin position="259"/>
        <end position="333"/>
    </location>
</feature>
<dbReference type="OrthoDB" id="21539at2759"/>
<protein>
    <submittedName>
        <fullName evidence="7">Ffd and tfg box motifs protein</fullName>
    </submittedName>
</protein>
<dbReference type="Pfam" id="PF09532">
    <property type="entry name" value="FDF"/>
    <property type="match status" value="1"/>
</dbReference>
<feature type="domain" description="TFG box profile" evidence="6">
    <location>
        <begin position="468"/>
        <end position="488"/>
    </location>
</feature>
<dbReference type="GO" id="GO:0003729">
    <property type="term" value="F:mRNA binding"/>
    <property type="evidence" value="ECO:0007669"/>
    <property type="project" value="TreeGrafter"/>
</dbReference>
<feature type="region of interest" description="Disordered" evidence="3">
    <location>
        <begin position="371"/>
        <end position="396"/>
    </location>
</feature>
<evidence type="ECO:0000256" key="1">
    <source>
        <dbReference type="PROSITE-ProRule" id="PRU00846"/>
    </source>
</evidence>
<evidence type="ECO:0000256" key="3">
    <source>
        <dbReference type="SAM" id="MobiDB-lite"/>
    </source>
</evidence>
<dbReference type="EMBL" id="MIGC01006810">
    <property type="protein sequence ID" value="PHJ16009.1"/>
    <property type="molecule type" value="Genomic_DNA"/>
</dbReference>
<feature type="compositionally biased region" description="Gly residues" evidence="3">
    <location>
        <begin position="303"/>
        <end position="333"/>
    </location>
</feature>
<feature type="compositionally biased region" description="Basic and acidic residues" evidence="3">
    <location>
        <begin position="460"/>
        <end position="478"/>
    </location>
</feature>
<dbReference type="CDD" id="cd01736">
    <property type="entry name" value="LSm14_N"/>
    <property type="match status" value="1"/>
</dbReference>
<proteinExistence type="predicted"/>
<dbReference type="Gene3D" id="2.30.30.100">
    <property type="match status" value="1"/>
</dbReference>
<feature type="domain" description="FFD box profile" evidence="5">
    <location>
        <begin position="444"/>
        <end position="460"/>
    </location>
</feature>
<feature type="compositionally biased region" description="Basic and acidic residues" evidence="3">
    <location>
        <begin position="280"/>
        <end position="289"/>
    </location>
</feature>
<sequence>MAAAPVGSIPPGGPSGGDATGAGDVGPGAELPYLGSKISLISNTEIRYEGILDSINAEKATVTLRMVRSFGSEGRRHPEDIPASPEVYGFIVFKGADIKDLTVCSEPEPPLVSHLGFPPDPAIVSVSSSVPQNPQYGTSPPLLSAAHDPLFVEAVAAAAATPPGASPSPPSLLGSTPQQTAGAGLLGGPLCPPTPGRTSTGLLGGPMTSSSGHPNHHHPPGAGGGGGLGGGGGRDGAVGPLLLDQPLLAGANHHPGAYVPNYPVSPGPGGAGPNYSNAADEGRRDEGRSHRGKGPMVGTYSGSPGGGGGGHRGGDQYLGGGGGPRGRGGRGGYYRGGHGGRGYYGNSGRGGGGGGYYGYYGGRNGNYAGGGQQGGRGYHQRTPIGELKSHPNPQLKSETAEDFDFETMNKQFAKPTSLPPEETADERADAGGDSNNESPGEKKKPYDKNTSFFDSISCEALDKQQGREERFDRQKQRQLDVSTFGSQAANYRPIQGWGGGRGRRGVGGGRGGRRGRGGRGGGRRDGGGGAGGGMGDDN</sequence>
<evidence type="ECO:0000259" key="6">
    <source>
        <dbReference type="PROSITE" id="PS51536"/>
    </source>
</evidence>
<accession>A0A2C6KFV9</accession>
<feature type="compositionally biased region" description="Polar residues" evidence="3">
    <location>
        <begin position="197"/>
        <end position="211"/>
    </location>
</feature>
<dbReference type="PROSITE" id="PS51513">
    <property type="entry name" value="FFD"/>
    <property type="match status" value="1"/>
</dbReference>
<name>A0A2C6KFV9_9APIC</name>
<dbReference type="SMART" id="SM01271">
    <property type="entry name" value="LSM14"/>
    <property type="match status" value="1"/>
</dbReference>
<dbReference type="PROSITE" id="PS51536">
    <property type="entry name" value="TFG"/>
    <property type="match status" value="1"/>
</dbReference>
<dbReference type="Proteomes" id="UP000221165">
    <property type="component" value="Unassembled WGS sequence"/>
</dbReference>
<feature type="domain" description="DFDF" evidence="4">
    <location>
        <begin position="391"/>
        <end position="427"/>
    </location>
</feature>
<dbReference type="InterPro" id="IPR025768">
    <property type="entry name" value="TFG_box"/>
</dbReference>
<feature type="compositionally biased region" description="Gly residues" evidence="3">
    <location>
        <begin position="14"/>
        <end position="24"/>
    </location>
</feature>
<feature type="region of interest" description="Disordered" evidence="3">
    <location>
        <begin position="412"/>
        <end position="538"/>
    </location>
</feature>
<dbReference type="AlphaFoldDB" id="A0A2C6KFV9"/>
<feature type="region of interest" description="Disordered" evidence="3">
    <location>
        <begin position="160"/>
        <end position="241"/>
    </location>
</feature>